<gene>
    <name evidence="1" type="ORF">ERS852491_02960</name>
</gene>
<evidence type="ECO:0000313" key="1">
    <source>
        <dbReference type="EMBL" id="CUO68386.1"/>
    </source>
</evidence>
<proteinExistence type="predicted"/>
<dbReference type="Proteomes" id="UP000095544">
    <property type="component" value="Unassembled WGS sequence"/>
</dbReference>
<protein>
    <recommendedName>
        <fullName evidence="3">DUF4317 family protein</fullName>
    </recommendedName>
</protein>
<dbReference type="AlphaFoldDB" id="A0A174H4X4"/>
<reference evidence="1 2" key="1">
    <citation type="submission" date="2015-09" db="EMBL/GenBank/DDBJ databases">
        <authorList>
            <consortium name="Pathogen Informatics"/>
        </authorList>
    </citation>
    <scope>NUCLEOTIDE SEQUENCE [LARGE SCALE GENOMIC DNA]</scope>
    <source>
        <strain evidence="1 2">2789STDY5834876</strain>
    </source>
</reference>
<name>A0A174H4X4_9FIRM</name>
<evidence type="ECO:0008006" key="3">
    <source>
        <dbReference type="Google" id="ProtNLM"/>
    </source>
</evidence>
<sequence length="218" mass="24958">MIKTKNTNSIINREDMLELTRRMTLARNSVTRIAGCYADREGIFDGSFNINFLKLSPAERTNKLALAKAIPYSPTNVNLKKYEFPQEQQKPGSMWQMLMAIKECGLKNDALLDTFYETVMEQYHAKSDYAVLLFHDRYDIPAKASDHERLWESEEVFEYIICAVCPLLGEYNPGNPECGFLFPAFTDRCGDLNHIDVFQADADAPHDEILELLGVQLF</sequence>
<evidence type="ECO:0000313" key="2">
    <source>
        <dbReference type="Proteomes" id="UP000095544"/>
    </source>
</evidence>
<dbReference type="InterPro" id="IPR025466">
    <property type="entry name" value="DUF4317"/>
</dbReference>
<dbReference type="EMBL" id="CYZU01000028">
    <property type="protein sequence ID" value="CUO68386.1"/>
    <property type="molecule type" value="Genomic_DNA"/>
</dbReference>
<accession>A0A174H4X4</accession>
<dbReference type="STRING" id="39482.ERS852491_02960"/>
<dbReference type="Pfam" id="PF14199">
    <property type="entry name" value="DUF4317"/>
    <property type="match status" value="1"/>
</dbReference>
<organism evidence="1 2">
    <name type="scientific">Faecalicatena contorta</name>
    <dbReference type="NCBI Taxonomy" id="39482"/>
    <lineage>
        <taxon>Bacteria</taxon>
        <taxon>Bacillati</taxon>
        <taxon>Bacillota</taxon>
        <taxon>Clostridia</taxon>
        <taxon>Lachnospirales</taxon>
        <taxon>Lachnospiraceae</taxon>
        <taxon>Faecalicatena</taxon>
    </lineage>
</organism>